<dbReference type="InterPro" id="IPR003718">
    <property type="entry name" value="OsmC/Ohr_fam"/>
</dbReference>
<proteinExistence type="predicted"/>
<dbReference type="Pfam" id="PF02566">
    <property type="entry name" value="OsmC"/>
    <property type="match status" value="1"/>
</dbReference>
<evidence type="ECO:0000313" key="1">
    <source>
        <dbReference type="EMBL" id="POA10224.1"/>
    </source>
</evidence>
<dbReference type="SUPFAM" id="SSF82784">
    <property type="entry name" value="OsmC-like"/>
    <property type="match status" value="1"/>
</dbReference>
<dbReference type="Proteomes" id="UP000242712">
    <property type="component" value="Unassembled WGS sequence"/>
</dbReference>
<comment type="caution">
    <text evidence="1">The sequence shown here is derived from an EMBL/GenBank/DDBJ whole genome shotgun (WGS) entry which is preliminary data.</text>
</comment>
<dbReference type="PANTHER" id="PTHR42830:SF2">
    <property type="entry name" value="OSMC_OHR FAMILY PROTEIN"/>
    <property type="match status" value="1"/>
</dbReference>
<dbReference type="OrthoDB" id="2242871at2"/>
<dbReference type="Gene3D" id="3.30.300.20">
    <property type="match status" value="1"/>
</dbReference>
<name>A0A2K4FFT8_9STAP</name>
<dbReference type="NCBIfam" id="TIGR03563">
    <property type="entry name" value="perox_SACOL1771"/>
    <property type="match status" value="1"/>
</dbReference>
<dbReference type="GeneID" id="98297818"/>
<protein>
    <submittedName>
        <fullName evidence="1">Peroxiredoxin</fullName>
    </submittedName>
</protein>
<dbReference type="EMBL" id="PPPX01000001">
    <property type="protein sequence ID" value="POA10224.1"/>
    <property type="molecule type" value="Genomic_DNA"/>
</dbReference>
<accession>A0A2K4FFT8</accession>
<dbReference type="RefSeq" id="WP_103371476.1">
    <property type="nucleotide sequence ID" value="NZ_CBCRVO010000001.1"/>
</dbReference>
<organism evidence="1 2">
    <name type="scientific">Staphylococcus argensis</name>
    <dbReference type="NCBI Taxonomy" id="1607738"/>
    <lineage>
        <taxon>Bacteria</taxon>
        <taxon>Bacillati</taxon>
        <taxon>Bacillota</taxon>
        <taxon>Bacilli</taxon>
        <taxon>Bacillales</taxon>
        <taxon>Staphylococcaceae</taxon>
        <taxon>Staphylococcus</taxon>
    </lineage>
</organism>
<reference evidence="1 2" key="1">
    <citation type="submission" date="2017-08" db="EMBL/GenBank/DDBJ databases">
        <title>Draft genome sequences of 64 type strains of genus Staph aureus.</title>
        <authorList>
            <person name="Cole K."/>
            <person name="Golubchik T."/>
            <person name="Russell J."/>
            <person name="Foster D."/>
            <person name="Llewelyn M."/>
            <person name="Wilson D."/>
            <person name="Crook D."/>
            <person name="Paul J."/>
        </authorList>
    </citation>
    <scope>NUCLEOTIDE SEQUENCE [LARGE SCALE GENOMIC DNA]</scope>
    <source>
        <strain evidence="1 2">DSM 29875</strain>
    </source>
</reference>
<dbReference type="InterPro" id="IPR019905">
    <property type="entry name" value="OsmC-like_firmicutes"/>
</dbReference>
<sequence length="150" mass="16301">MKAHDFKVQTTWQGGRDAVGEVQGDVLQESISIPSGLGGQGVGTNPDEMLVSAASSCYIISLAAVLERAHFEDVEIAQTSIGTAVLDQGKFKMKSITHYPTITIHEDDATRLNRQLSKLLKLADQNCMISNSIRGNVAIDIEPNIQYLED</sequence>
<evidence type="ECO:0000313" key="2">
    <source>
        <dbReference type="Proteomes" id="UP000242712"/>
    </source>
</evidence>
<dbReference type="PANTHER" id="PTHR42830">
    <property type="entry name" value="OSMOTICALLY INDUCIBLE FAMILY PROTEIN"/>
    <property type="match status" value="1"/>
</dbReference>
<dbReference type="InterPro" id="IPR015946">
    <property type="entry name" value="KH_dom-like_a/b"/>
</dbReference>
<dbReference type="InterPro" id="IPR052707">
    <property type="entry name" value="OsmC_Ohr_Peroxiredoxin"/>
</dbReference>
<keyword evidence="2" id="KW-1185">Reference proteome</keyword>
<dbReference type="InterPro" id="IPR036102">
    <property type="entry name" value="OsmC/Ohrsf"/>
</dbReference>
<dbReference type="AlphaFoldDB" id="A0A2K4FFT8"/>
<gene>
    <name evidence="1" type="ORF">CD039_05590</name>
</gene>